<dbReference type="GO" id="GO:0001514">
    <property type="term" value="P:selenocysteine incorporation"/>
    <property type="evidence" value="ECO:0007669"/>
    <property type="project" value="UniProtKB-ARBA"/>
</dbReference>
<dbReference type="EMBL" id="JAWZYT010004231">
    <property type="protein sequence ID" value="KAK4294666.1"/>
    <property type="molecule type" value="Genomic_DNA"/>
</dbReference>
<evidence type="ECO:0000256" key="8">
    <source>
        <dbReference type="ARBA" id="ARBA00022481"/>
    </source>
</evidence>
<keyword evidence="11" id="KW-0547">Nucleotide-binding</keyword>
<sequence length="1003" mass="111092">MMMMVVLWTRQTCGLDNGLALTPPMGWLAWERFRCNIDCDNDPDNCISEHLFMKMADHIVSDGYLAAGYDVVSLDDCWMSHQRDNNGRLQPDPQRFPSGIKALSDYMHSKGLKFGIYEDYGNFTCGGYPGILGHLETDAQTFADWGVDYVKLDGCYANPDDMDQGYPMFGQYLNETGRPMVYSCSWPDYQQNPNYNLIVPVCNLWRNYADIQDSWASVTDIMDHYADNQDQLSPLAGPGHWNDPDMLIIGNFGLSYEQSRTQMAVWAVLAAPLLMSVDLRTIRPEYRDILLNPAVIAVNQDPLGIQGTRVSKANNIEIWTRPISPVEGDDHSFAVAILNRGEGGTPADVELEPGKVGLNAVNGYNMTDLFDNVAHGVVKPTDTITLQVNPSAASILSALLLALALESLPGDPLEIHISVYGSVTPQSELPAVDVWNWCEEILYMMATKILNFNIGVLGHVDSGKTSLAKSLSTVASTACFDKNPQSKERGITIDLGFSSFVVDAPDQVKTGGYNQLQFTLVDCPGHASLIRTIIGGAQIIDAMMLVVDVIKGIQTQTAECLVIGEILCDHLLIVLNKIDLVPKEKQTQVIEKMTKRILMTLQHTKFAGAKVIVVAAKPGGPDALEVESVGIQKLIDSMKEFSYIPKRDQSNPFLFAVDHCFSIRGQGTVMTGTVLQGTVSVNDTVEIPALKVTKKVKSMQMFRQPVERVSQGDRVGICVTQFDPKQLERGVVCASGLVQTSYGVLAEVERISYYKLPIETKAKFHVSLGHETVMARVTFFGTEVTVSTSEKFDYEHTYKYQQELIDVTKLDDEAAYKPAHQYALLEFEKPIQIPPNTAVIGSKLDMDINTKMCRLAFRGTPMEIFTEKNFRETQLEKVRVYKDKNKEGVVERVAGEGELIVKNLIKKDTNAQLFVGLKVKLSTGEDGVIDSTFGQGGKVKVRVTSGLQDATKVALQRLSGGKKKGKAGQQENQPKPTENYEPVKIVLHFKKYMFSSVKKMVQT</sequence>
<proteinExistence type="inferred from homology"/>
<dbReference type="FunFam" id="2.40.30.10:FF:000052">
    <property type="entry name" value="Selenocysteine-specific elongation factor EF-Sec"/>
    <property type="match status" value="1"/>
</dbReference>
<dbReference type="InterPro" id="IPR004161">
    <property type="entry name" value="EFTu-like_2"/>
</dbReference>
<dbReference type="CDD" id="cd04094">
    <property type="entry name" value="eSelB_III"/>
    <property type="match status" value="1"/>
</dbReference>
<keyword evidence="20 23" id="KW-0326">Glycosidase</keyword>
<dbReference type="SUPFAM" id="SSF51445">
    <property type="entry name" value="(Trans)glycosidases"/>
    <property type="match status" value="1"/>
</dbReference>
<dbReference type="Gene3D" id="3.40.50.300">
    <property type="entry name" value="P-loop containing nucleotide triphosphate hydrolases"/>
    <property type="match status" value="1"/>
</dbReference>
<dbReference type="GO" id="GO:0016139">
    <property type="term" value="P:glycoside catabolic process"/>
    <property type="evidence" value="ECO:0007669"/>
    <property type="project" value="TreeGrafter"/>
</dbReference>
<keyword evidence="17" id="KW-0325">Glycoprotein</keyword>
<dbReference type="FunFam" id="3.40.50.300:FF:000900">
    <property type="entry name" value="Eukaryotic elongation factor, selenocysteine-tRNA-specific"/>
    <property type="match status" value="1"/>
</dbReference>
<evidence type="ECO:0000256" key="6">
    <source>
        <dbReference type="ARBA" id="ARBA00009743"/>
    </source>
</evidence>
<comment type="subunit">
    <text evidence="7 23">Homodimer.</text>
</comment>
<dbReference type="CDD" id="cd01889">
    <property type="entry name" value="SelB_euk"/>
    <property type="match status" value="1"/>
</dbReference>
<evidence type="ECO:0000256" key="22">
    <source>
        <dbReference type="ARBA" id="ARBA00054716"/>
    </source>
</evidence>
<dbReference type="InterPro" id="IPR002241">
    <property type="entry name" value="Glyco_hydro_27"/>
</dbReference>
<dbReference type="Pfam" id="PF21208">
    <property type="entry name" value="euk_SelB_III"/>
    <property type="match status" value="1"/>
</dbReference>
<keyword evidence="9" id="KW-0963">Cytoplasm</keyword>
<dbReference type="Pfam" id="PF17450">
    <property type="entry name" value="Melibiase_2_C"/>
    <property type="match status" value="1"/>
</dbReference>
<evidence type="ECO:0000256" key="3">
    <source>
        <dbReference type="ARBA" id="ARBA00004123"/>
    </source>
</evidence>
<comment type="cofactor">
    <cofactor evidence="2">
        <name>Mg(2+)</name>
        <dbReference type="ChEBI" id="CHEBI:18420"/>
    </cofactor>
</comment>
<keyword evidence="18" id="KW-0458">Lysosome</keyword>
<comment type="cofactor">
    <cofactor evidence="1">
        <name>Mn(2+)</name>
        <dbReference type="ChEBI" id="CHEBI:29035"/>
    </cofactor>
</comment>
<evidence type="ECO:0000256" key="5">
    <source>
        <dbReference type="ARBA" id="ARBA00004496"/>
    </source>
</evidence>
<dbReference type="GO" id="GO:0005764">
    <property type="term" value="C:lysosome"/>
    <property type="evidence" value="ECO:0007669"/>
    <property type="project" value="UniProtKB-SubCell"/>
</dbReference>
<evidence type="ECO:0000256" key="16">
    <source>
        <dbReference type="ARBA" id="ARBA00023157"/>
    </source>
</evidence>
<dbReference type="PANTHER" id="PTHR11452">
    <property type="entry name" value="ALPHA-GALACTOSIDASE/ALPHA-N-ACETYLGALACTOSAMINIDASE"/>
    <property type="match status" value="1"/>
</dbReference>
<evidence type="ECO:0000256" key="20">
    <source>
        <dbReference type="ARBA" id="ARBA00023295"/>
    </source>
</evidence>
<dbReference type="PROSITE" id="PS51722">
    <property type="entry name" value="G_TR_2"/>
    <property type="match status" value="1"/>
</dbReference>
<dbReference type="GO" id="GO:0005525">
    <property type="term" value="F:GTP binding"/>
    <property type="evidence" value="ECO:0007669"/>
    <property type="project" value="UniProtKB-KW"/>
</dbReference>
<evidence type="ECO:0000256" key="7">
    <source>
        <dbReference type="ARBA" id="ARBA00011738"/>
    </source>
</evidence>
<dbReference type="Gene3D" id="3.20.20.70">
    <property type="entry name" value="Aldolase class I"/>
    <property type="match status" value="1"/>
</dbReference>
<name>A0AAE1TRE6_9EUCA</name>
<evidence type="ECO:0000256" key="14">
    <source>
        <dbReference type="ARBA" id="ARBA00023098"/>
    </source>
</evidence>
<dbReference type="GO" id="GO:0004557">
    <property type="term" value="F:alpha-galactosidase activity"/>
    <property type="evidence" value="ECO:0007669"/>
    <property type="project" value="TreeGrafter"/>
</dbReference>
<keyword evidence="13" id="KW-0648">Protein biosynthesis</keyword>
<dbReference type="FunFam" id="3.20.20.70:FF:000070">
    <property type="entry name" value="Alpha-galactosidase"/>
    <property type="match status" value="1"/>
</dbReference>
<dbReference type="GO" id="GO:0019377">
    <property type="term" value="P:glycolipid catabolic process"/>
    <property type="evidence" value="ECO:0007669"/>
    <property type="project" value="UniProtKB-ARBA"/>
</dbReference>
<dbReference type="PROSITE" id="PS00512">
    <property type="entry name" value="ALPHA_GALACTOSIDASE"/>
    <property type="match status" value="1"/>
</dbReference>
<comment type="catalytic activity">
    <reaction evidence="21">
        <text>GTP + H2O = GDP + phosphate + H(+)</text>
        <dbReference type="Rhea" id="RHEA:19669"/>
        <dbReference type="ChEBI" id="CHEBI:15377"/>
        <dbReference type="ChEBI" id="CHEBI:15378"/>
        <dbReference type="ChEBI" id="CHEBI:37565"/>
        <dbReference type="ChEBI" id="CHEBI:43474"/>
        <dbReference type="ChEBI" id="CHEBI:58189"/>
    </reaction>
    <physiologicalReaction direction="left-to-right" evidence="21">
        <dbReference type="Rhea" id="RHEA:19670"/>
    </physiologicalReaction>
</comment>
<evidence type="ECO:0000256" key="4">
    <source>
        <dbReference type="ARBA" id="ARBA00004371"/>
    </source>
</evidence>
<keyword evidence="14" id="KW-0443">Lipid metabolism</keyword>
<evidence type="ECO:0000256" key="17">
    <source>
        <dbReference type="ARBA" id="ARBA00023180"/>
    </source>
</evidence>
<dbReference type="SUPFAM" id="SSF50447">
    <property type="entry name" value="Translation proteins"/>
    <property type="match status" value="1"/>
</dbReference>
<evidence type="ECO:0000256" key="15">
    <source>
        <dbReference type="ARBA" id="ARBA00023134"/>
    </source>
</evidence>
<dbReference type="GO" id="GO:0009311">
    <property type="term" value="P:oligosaccharide metabolic process"/>
    <property type="evidence" value="ECO:0007669"/>
    <property type="project" value="TreeGrafter"/>
</dbReference>
<dbReference type="InterPro" id="IPR035373">
    <property type="entry name" value="Melibiase/NAGA_C"/>
</dbReference>
<dbReference type="InterPro" id="IPR013785">
    <property type="entry name" value="Aldolase_TIM"/>
</dbReference>
<evidence type="ECO:0000256" key="23">
    <source>
        <dbReference type="RuleBase" id="RU361168"/>
    </source>
</evidence>
<evidence type="ECO:0000256" key="12">
    <source>
        <dbReference type="ARBA" id="ARBA00022801"/>
    </source>
</evidence>
<dbReference type="PRINTS" id="PR00740">
    <property type="entry name" value="GLHYDRLASE27"/>
</dbReference>
<dbReference type="InterPro" id="IPR000795">
    <property type="entry name" value="T_Tr_GTP-bd_dom"/>
</dbReference>
<evidence type="ECO:0000256" key="18">
    <source>
        <dbReference type="ARBA" id="ARBA00023228"/>
    </source>
</evidence>
<dbReference type="PANTHER" id="PTHR11452:SF83">
    <property type="entry name" value="ALPHA-GALACTOSIDASE"/>
    <property type="match status" value="1"/>
</dbReference>
<dbReference type="GO" id="GO:0005634">
    <property type="term" value="C:nucleus"/>
    <property type="evidence" value="ECO:0007669"/>
    <property type="project" value="UniProtKB-SubCell"/>
</dbReference>
<keyword evidence="27" id="KW-1185">Reference proteome</keyword>
<keyword evidence="10" id="KW-0597">Phosphoprotein</keyword>
<comment type="subcellular location">
    <subcellularLocation>
        <location evidence="5">Cytoplasm</location>
    </subcellularLocation>
    <subcellularLocation>
        <location evidence="4">Lysosome</location>
    </subcellularLocation>
    <subcellularLocation>
        <location evidence="3">Nucleus</location>
    </subcellularLocation>
</comment>
<gene>
    <name evidence="26" type="ORF">Pmani_032725</name>
</gene>
<comment type="similarity">
    <text evidence="6 23">Belongs to the glycosyl hydrolase 27 family.</text>
</comment>
<dbReference type="InterPro" id="IPR000111">
    <property type="entry name" value="Glyco_hydro_27/36_CS"/>
</dbReference>
<dbReference type="AlphaFoldDB" id="A0AAE1TRE6"/>
<evidence type="ECO:0000259" key="25">
    <source>
        <dbReference type="PROSITE" id="PS51722"/>
    </source>
</evidence>
<keyword evidence="19" id="KW-0539">Nucleus</keyword>
<dbReference type="GO" id="GO:0003924">
    <property type="term" value="F:GTPase activity"/>
    <property type="evidence" value="ECO:0007669"/>
    <property type="project" value="InterPro"/>
</dbReference>
<keyword evidence="8" id="KW-0488">Methylation</keyword>
<evidence type="ECO:0000313" key="27">
    <source>
        <dbReference type="Proteomes" id="UP001292094"/>
    </source>
</evidence>
<organism evidence="26 27">
    <name type="scientific">Petrolisthes manimaculis</name>
    <dbReference type="NCBI Taxonomy" id="1843537"/>
    <lineage>
        <taxon>Eukaryota</taxon>
        <taxon>Metazoa</taxon>
        <taxon>Ecdysozoa</taxon>
        <taxon>Arthropoda</taxon>
        <taxon>Crustacea</taxon>
        <taxon>Multicrustacea</taxon>
        <taxon>Malacostraca</taxon>
        <taxon>Eumalacostraca</taxon>
        <taxon>Eucarida</taxon>
        <taxon>Decapoda</taxon>
        <taxon>Pleocyemata</taxon>
        <taxon>Anomura</taxon>
        <taxon>Galatheoidea</taxon>
        <taxon>Porcellanidae</taxon>
        <taxon>Petrolisthes</taxon>
    </lineage>
</organism>
<evidence type="ECO:0000256" key="24">
    <source>
        <dbReference type="SAM" id="MobiDB-lite"/>
    </source>
</evidence>
<dbReference type="Pfam" id="PF16499">
    <property type="entry name" value="Melibiase_2"/>
    <property type="match status" value="1"/>
</dbReference>
<reference evidence="26" key="1">
    <citation type="submission" date="2023-11" db="EMBL/GenBank/DDBJ databases">
        <title>Genome assemblies of two species of porcelain crab, Petrolisthes cinctipes and Petrolisthes manimaculis (Anomura: Porcellanidae).</title>
        <authorList>
            <person name="Angst P."/>
        </authorList>
    </citation>
    <scope>NUCLEOTIDE SEQUENCE</scope>
    <source>
        <strain evidence="26">PB745_02</strain>
        <tissue evidence="26">Gill</tissue>
    </source>
</reference>
<dbReference type="Proteomes" id="UP001292094">
    <property type="component" value="Unassembled WGS sequence"/>
</dbReference>
<feature type="domain" description="Tr-type G" evidence="25">
    <location>
        <begin position="449"/>
        <end position="646"/>
    </location>
</feature>
<keyword evidence="15" id="KW-0342">GTP-binding</keyword>
<dbReference type="CDD" id="cd03696">
    <property type="entry name" value="SelB_II"/>
    <property type="match status" value="1"/>
</dbReference>
<comment type="caution">
    <text evidence="26">The sequence shown here is derived from an EMBL/GenBank/DDBJ whole genome shotgun (WGS) entry which is preliminary data.</text>
</comment>
<dbReference type="Pfam" id="PF00009">
    <property type="entry name" value="GTP_EFTU"/>
    <property type="match status" value="1"/>
</dbReference>
<keyword evidence="16 23" id="KW-1015">Disulfide bond</keyword>
<evidence type="ECO:0000256" key="21">
    <source>
        <dbReference type="ARBA" id="ARBA00049117"/>
    </source>
</evidence>
<dbReference type="CDD" id="cd14792">
    <property type="entry name" value="GH27"/>
    <property type="match status" value="1"/>
</dbReference>
<keyword evidence="12 23" id="KW-0378">Hydrolase</keyword>
<accession>A0AAE1TRE6</accession>
<comment type="function">
    <text evidence="22">Translation factor required for the incorporation of the rare amino acid selenocysteine encoded by UGA codons. Replaces the eRF1-eRF3-GTP ternary complex for the insertion of selenocysteine directed by the UGA codon. Insertion of selenocysteine at UGA codons is mediated by SECISBP2 and EEFSEC: SECISBP2 (1) specifically binds the SECIS sequence once the 80S ribosome encounters an in-frame UGA codon and (2) contacts the RPS27A/eS31 of the 40S ribosome before ribosome stalling. (3) GTP-bound EEFSEC then delivers selenocysteinyl-tRNA(Sec) to the 80S ribosome and adopts a preaccommodated state conformation. (4) After GTP hydrolysis, EEFSEC dissociates from the assembly, selenocysteinyl-tRNA(Sec) accommodates, and peptide bond synthesis and selenoprotein elongation occur.</text>
</comment>
<feature type="region of interest" description="Disordered" evidence="24">
    <location>
        <begin position="958"/>
        <end position="979"/>
    </location>
</feature>
<dbReference type="InterPro" id="IPR027417">
    <property type="entry name" value="P-loop_NTPase"/>
</dbReference>
<dbReference type="InterPro" id="IPR017853">
    <property type="entry name" value="GH"/>
</dbReference>
<evidence type="ECO:0000313" key="26">
    <source>
        <dbReference type="EMBL" id="KAK4294666.1"/>
    </source>
</evidence>
<evidence type="ECO:0000256" key="13">
    <source>
        <dbReference type="ARBA" id="ARBA00022917"/>
    </source>
</evidence>
<dbReference type="Pfam" id="PF21131">
    <property type="entry name" value="eEFSec_4th"/>
    <property type="match status" value="1"/>
</dbReference>
<dbReference type="SUPFAM" id="SSF52540">
    <property type="entry name" value="P-loop containing nucleoside triphosphate hydrolases"/>
    <property type="match status" value="1"/>
</dbReference>
<dbReference type="EC" id="3.2.1.-" evidence="23"/>
<dbReference type="Pfam" id="PF03144">
    <property type="entry name" value="GTP_EFTU_D2"/>
    <property type="match status" value="1"/>
</dbReference>
<protein>
    <recommendedName>
        <fullName evidence="23">Alpha-galactosidase</fullName>
        <ecNumber evidence="23">3.2.1.-</ecNumber>
    </recommendedName>
</protein>
<evidence type="ECO:0000256" key="1">
    <source>
        <dbReference type="ARBA" id="ARBA00001936"/>
    </source>
</evidence>
<dbReference type="SUPFAM" id="SSF51011">
    <property type="entry name" value="Glycosyl hydrolase domain"/>
    <property type="match status" value="1"/>
</dbReference>
<evidence type="ECO:0000256" key="19">
    <source>
        <dbReference type="ARBA" id="ARBA00023242"/>
    </source>
</evidence>
<evidence type="ECO:0000256" key="9">
    <source>
        <dbReference type="ARBA" id="ARBA00022490"/>
    </source>
</evidence>
<dbReference type="InterPro" id="IPR009000">
    <property type="entry name" value="Transl_B-barrel_sf"/>
</dbReference>
<dbReference type="InterPro" id="IPR049394">
    <property type="entry name" value="eEFSec_C"/>
</dbReference>
<evidence type="ECO:0000256" key="10">
    <source>
        <dbReference type="ARBA" id="ARBA00022553"/>
    </source>
</evidence>
<evidence type="ECO:0000256" key="11">
    <source>
        <dbReference type="ARBA" id="ARBA00022741"/>
    </source>
</evidence>
<dbReference type="InterPro" id="IPR013780">
    <property type="entry name" value="Glyco_hydro_b"/>
</dbReference>
<dbReference type="InterPro" id="IPR049393">
    <property type="entry name" value="eEFSec_III"/>
</dbReference>
<dbReference type="Gene3D" id="2.40.30.10">
    <property type="entry name" value="Translation factors"/>
    <property type="match status" value="2"/>
</dbReference>
<evidence type="ECO:0000256" key="2">
    <source>
        <dbReference type="ARBA" id="ARBA00001946"/>
    </source>
</evidence>
<dbReference type="GO" id="GO:0016020">
    <property type="term" value="C:membrane"/>
    <property type="evidence" value="ECO:0007669"/>
    <property type="project" value="GOC"/>
</dbReference>
<dbReference type="Gene3D" id="2.60.40.1180">
    <property type="entry name" value="Golgi alpha-mannosidase II"/>
    <property type="match status" value="1"/>
</dbReference>